<comment type="caution">
    <text evidence="1">The sequence shown here is derived from an EMBL/GenBank/DDBJ whole genome shotgun (WGS) entry which is preliminary data.</text>
</comment>
<dbReference type="Proteomes" id="UP000518266">
    <property type="component" value="Unassembled WGS sequence"/>
</dbReference>
<reference evidence="1 2" key="1">
    <citation type="submission" date="2020-03" db="EMBL/GenBank/DDBJ databases">
        <title>Dissostichus mawsoni Genome sequencing and assembly.</title>
        <authorList>
            <person name="Park H."/>
        </authorList>
    </citation>
    <scope>NUCLEOTIDE SEQUENCE [LARGE SCALE GENOMIC DNA]</scope>
    <source>
        <strain evidence="1">DM0001</strain>
        <tissue evidence="1">Muscle</tissue>
    </source>
</reference>
<sequence>MDLLSLKMPSPHTDQRAAGVTVHFVNAERSLDGSSDVRAPEVFKEYTAPPHCFTHVKLPTGCVAMLRPYFLVLIQACCGWHVADGLLLLDTVSIRDINVGIPVKLMSIRREGMRELDERVNESR</sequence>
<keyword evidence="2" id="KW-1185">Reference proteome</keyword>
<evidence type="ECO:0000313" key="1">
    <source>
        <dbReference type="EMBL" id="KAF3843142.1"/>
    </source>
</evidence>
<protein>
    <submittedName>
        <fullName evidence="1">Uncharacterized protein</fullName>
    </submittedName>
</protein>
<dbReference type="AlphaFoldDB" id="A0A7J5Y153"/>
<name>A0A7J5Y153_DISMA</name>
<gene>
    <name evidence="1" type="ORF">F7725_001991</name>
</gene>
<evidence type="ECO:0000313" key="2">
    <source>
        <dbReference type="Proteomes" id="UP000518266"/>
    </source>
</evidence>
<accession>A0A7J5Y153</accession>
<proteinExistence type="predicted"/>
<organism evidence="1 2">
    <name type="scientific">Dissostichus mawsoni</name>
    <name type="common">Antarctic cod</name>
    <dbReference type="NCBI Taxonomy" id="36200"/>
    <lineage>
        <taxon>Eukaryota</taxon>
        <taxon>Metazoa</taxon>
        <taxon>Chordata</taxon>
        <taxon>Craniata</taxon>
        <taxon>Vertebrata</taxon>
        <taxon>Euteleostomi</taxon>
        <taxon>Actinopterygii</taxon>
        <taxon>Neopterygii</taxon>
        <taxon>Teleostei</taxon>
        <taxon>Neoteleostei</taxon>
        <taxon>Acanthomorphata</taxon>
        <taxon>Eupercaria</taxon>
        <taxon>Perciformes</taxon>
        <taxon>Notothenioidei</taxon>
        <taxon>Nototheniidae</taxon>
        <taxon>Dissostichus</taxon>
    </lineage>
</organism>
<dbReference type="EMBL" id="JAAKFY010000018">
    <property type="protein sequence ID" value="KAF3843142.1"/>
    <property type="molecule type" value="Genomic_DNA"/>
</dbReference>